<organism evidence="2 3">
    <name type="scientific">Microbacterium croceum</name>
    <dbReference type="NCBI Taxonomy" id="2851645"/>
    <lineage>
        <taxon>Bacteria</taxon>
        <taxon>Bacillati</taxon>
        <taxon>Actinomycetota</taxon>
        <taxon>Actinomycetes</taxon>
        <taxon>Micrococcales</taxon>
        <taxon>Microbacteriaceae</taxon>
        <taxon>Microbacterium</taxon>
    </lineage>
</organism>
<keyword evidence="1" id="KW-0812">Transmembrane</keyword>
<comment type="caution">
    <text evidence="2">The sequence shown here is derived from an EMBL/GenBank/DDBJ whole genome shotgun (WGS) entry which is preliminary data.</text>
</comment>
<feature type="transmembrane region" description="Helical" evidence="1">
    <location>
        <begin position="131"/>
        <end position="150"/>
    </location>
</feature>
<keyword evidence="1" id="KW-0472">Membrane</keyword>
<evidence type="ECO:0000256" key="1">
    <source>
        <dbReference type="SAM" id="Phobius"/>
    </source>
</evidence>
<feature type="transmembrane region" description="Helical" evidence="1">
    <location>
        <begin position="100"/>
        <end position="119"/>
    </location>
</feature>
<gene>
    <name evidence="2" type="ORF">KZC51_00550</name>
</gene>
<feature type="transmembrane region" description="Helical" evidence="1">
    <location>
        <begin position="156"/>
        <end position="176"/>
    </location>
</feature>
<dbReference type="EMBL" id="JAHWXN010000001">
    <property type="protein sequence ID" value="MCK2034610.1"/>
    <property type="molecule type" value="Genomic_DNA"/>
</dbReference>
<evidence type="ECO:0000313" key="2">
    <source>
        <dbReference type="EMBL" id="MCK2034610.1"/>
    </source>
</evidence>
<proteinExistence type="predicted"/>
<dbReference type="RefSeq" id="WP_247628073.1">
    <property type="nucleotide sequence ID" value="NZ_JAHWXN010000001.1"/>
</dbReference>
<accession>A0ABT0F985</accession>
<keyword evidence="3" id="KW-1185">Reference proteome</keyword>
<protein>
    <submittedName>
        <fullName evidence="2">Uncharacterized protein</fullName>
    </submittedName>
</protein>
<dbReference type="Proteomes" id="UP001300096">
    <property type="component" value="Unassembled WGS sequence"/>
</dbReference>
<reference evidence="2 3" key="1">
    <citation type="submission" date="2021-06" db="EMBL/GenBank/DDBJ databases">
        <title>Genome-based taxonomic framework of Microbacterium strains isolated from marine environment, the description of four new species and reclassification of four preexisting species.</title>
        <authorList>
            <person name="Lee S.D."/>
            <person name="Kim S.-M."/>
            <person name="Byeon Y.-S."/>
            <person name="Yang H.L."/>
            <person name="Kim I.S."/>
        </authorList>
    </citation>
    <scope>NUCLEOTIDE SEQUENCE [LARGE SCALE GENOMIC DNA]</scope>
    <source>
        <strain evidence="2 3">SSW1-49</strain>
    </source>
</reference>
<feature type="transmembrane region" description="Helical" evidence="1">
    <location>
        <begin position="68"/>
        <end position="88"/>
    </location>
</feature>
<keyword evidence="1" id="KW-1133">Transmembrane helix</keyword>
<evidence type="ECO:0000313" key="3">
    <source>
        <dbReference type="Proteomes" id="UP001300096"/>
    </source>
</evidence>
<name>A0ABT0F985_9MICO</name>
<sequence>MSAERTSARPTQRELLDAATAEMNAFESIGRKDLALEAWHSAREAAEKARKDCWAWLRAQYGARNPHWGWASFVLLGAALCAAAAAVLTSGFRFDPAETAAAATALAAVAAFGDLIVILASRFRPMSRGAFRSQVIVTVALVAAAAFQVSHGLSTAPAVIGAAVIGAGALIAYFAARAADPEGAEEIDTAINVALARMRPEVAAIGERMQADLTDRLSEPERAAITGARGQLPAGAPVDETTPAGGVIITVILGTWIPEVLRESDA</sequence>